<dbReference type="STRING" id="1299998.AUL39_08330"/>
<gene>
    <name evidence="2" type="ORF">AUL39_08330</name>
</gene>
<keyword evidence="1" id="KW-0479">Metal-binding</keyword>
<dbReference type="SUPFAM" id="SSF101478">
    <property type="entry name" value="ADP-ribosylglycohydrolase"/>
    <property type="match status" value="1"/>
</dbReference>
<keyword evidence="1" id="KW-0460">Magnesium</keyword>
<dbReference type="AlphaFoldDB" id="A0A100YV17"/>
<feature type="binding site" evidence="1">
    <location>
        <position position="402"/>
    </location>
    <ligand>
        <name>Mg(2+)</name>
        <dbReference type="ChEBI" id="CHEBI:18420"/>
        <label>1</label>
    </ligand>
</feature>
<comment type="cofactor">
    <cofactor evidence="1">
        <name>Mg(2+)</name>
        <dbReference type="ChEBI" id="CHEBI:18420"/>
    </cofactor>
    <text evidence="1">Binds 2 magnesium ions per subunit.</text>
</comment>
<comment type="caution">
    <text evidence="2">The sequence shown here is derived from an EMBL/GenBank/DDBJ whole genome shotgun (WGS) entry which is preliminary data.</text>
</comment>
<dbReference type="GO" id="GO:0046872">
    <property type="term" value="F:metal ion binding"/>
    <property type="evidence" value="ECO:0007669"/>
    <property type="project" value="UniProtKB-KW"/>
</dbReference>
<sequence>MRAWEYERHTRDIQIPRRLPSDDEALWENQAENVDKPLNDAVKIYWGSETPGSLAREVLAVAAIQATENQGRVVPDADKLLMDGFTAMSSDDIVEVHRATHALFEACHNAQIDESSDYWNYKLYESYEEYASAVDFPDAVPVDMGDDLFDRVHAGWMAQVIGGAYGTCLEGYTTDGIMKAYGLVDKYVRKPNTYNDDVTYELALLVAYENNGANTTSHDIAYEWMSRIGFGWSAEDMALRNLRCGIMPPESGRFNNPFCEWIGAQMRGVICGQIWPGNPRKAAEAAFHDAEISHWHNGILGEVFNAVLCSMAFYESDMRVLVRKAAELIPADSQYRSVLDFALGQCEKHDNWLDAWRPCEKRLERYNWVHAYPNAAIEVIALWFGGDDFTHMLEICGGCGQDVDCVAAQVMTVWATARGYEAIPERWIEPLGDRLDTYMRGMKVLSVRQVSQRTCDVARRLCCSSR</sequence>
<evidence type="ECO:0000256" key="1">
    <source>
        <dbReference type="PIRSR" id="PIRSR605502-1"/>
    </source>
</evidence>
<name>A0A100YV17_TRASO</name>
<dbReference type="InterPro" id="IPR005502">
    <property type="entry name" value="Ribosyl_crysJ1"/>
</dbReference>
<dbReference type="Gene3D" id="1.10.4080.10">
    <property type="entry name" value="ADP-ribosylation/Crystallin J1"/>
    <property type="match status" value="1"/>
</dbReference>
<feature type="binding site" evidence="1">
    <location>
        <position position="197"/>
    </location>
    <ligand>
        <name>Mg(2+)</name>
        <dbReference type="ChEBI" id="CHEBI:18420"/>
        <label>1</label>
    </ligand>
</feature>
<feature type="binding site" evidence="1">
    <location>
        <position position="404"/>
    </location>
    <ligand>
        <name>Mg(2+)</name>
        <dbReference type="ChEBI" id="CHEBI:18420"/>
        <label>1</label>
    </ligand>
</feature>
<proteinExistence type="predicted"/>
<dbReference type="InterPro" id="IPR036705">
    <property type="entry name" value="Ribosyl_crysJ1_sf"/>
</dbReference>
<evidence type="ECO:0000313" key="3">
    <source>
        <dbReference type="Proteomes" id="UP000054078"/>
    </source>
</evidence>
<dbReference type="RefSeq" id="WP_059055229.1">
    <property type="nucleotide sequence ID" value="NZ_LOJF01000010.1"/>
</dbReference>
<evidence type="ECO:0000313" key="2">
    <source>
        <dbReference type="EMBL" id="KUH58208.1"/>
    </source>
</evidence>
<evidence type="ECO:0008006" key="4">
    <source>
        <dbReference type="Google" id="ProtNLM"/>
    </source>
</evidence>
<dbReference type="Pfam" id="PF03747">
    <property type="entry name" value="ADP_ribosyl_GH"/>
    <property type="match status" value="1"/>
</dbReference>
<dbReference type="Proteomes" id="UP000054078">
    <property type="component" value="Unassembled WGS sequence"/>
</dbReference>
<reference evidence="2 3" key="1">
    <citation type="submission" date="2015-12" db="EMBL/GenBank/DDBJ databases">
        <title>Draft Genome Sequence of Olsenella scatoligenes SK9K4T; a Producer of 3-Methylindole- (skatole) and 4-Methylphenol- (p-cresol) Isolated from Pig Feces.</title>
        <authorList>
            <person name="Li X."/>
            <person name="Borg B."/>
            <person name="Canibe N."/>
        </authorList>
    </citation>
    <scope>NUCLEOTIDE SEQUENCE [LARGE SCALE GENOMIC DNA]</scope>
    <source>
        <strain evidence="2 3">SK9K4</strain>
    </source>
</reference>
<dbReference type="EMBL" id="LOJF01000010">
    <property type="protein sequence ID" value="KUH58208.1"/>
    <property type="molecule type" value="Genomic_DNA"/>
</dbReference>
<protein>
    <recommendedName>
        <fullName evidence="4">ADP-ribosylglycohydrolase</fullName>
    </recommendedName>
</protein>
<organism evidence="2 3">
    <name type="scientific">Tractidigestivibacter scatoligenes</name>
    <name type="common">Olsenella scatoligenes</name>
    <dbReference type="NCBI Taxonomy" id="1299998"/>
    <lineage>
        <taxon>Bacteria</taxon>
        <taxon>Bacillati</taxon>
        <taxon>Actinomycetota</taxon>
        <taxon>Coriobacteriia</taxon>
        <taxon>Coriobacteriales</taxon>
        <taxon>Atopobiaceae</taxon>
        <taxon>Tractidigestivibacter</taxon>
    </lineage>
</organism>
<keyword evidence="3" id="KW-1185">Reference proteome</keyword>
<accession>A0A100YV17</accession>
<feature type="binding site" evidence="1">
    <location>
        <position position="196"/>
    </location>
    <ligand>
        <name>Mg(2+)</name>
        <dbReference type="ChEBI" id="CHEBI:18420"/>
        <label>1</label>
    </ligand>
</feature>
<dbReference type="OrthoDB" id="9814159at2"/>